<keyword evidence="2" id="KW-1185">Reference proteome</keyword>
<dbReference type="RefSeq" id="XP_009041051.1">
    <property type="nucleotide sequence ID" value="XM_009042803.1"/>
</dbReference>
<dbReference type="InParanoid" id="F0YKW8"/>
<accession>F0YKW8</accession>
<protein>
    <submittedName>
        <fullName evidence="1">Uncharacterized protein</fullName>
    </submittedName>
</protein>
<dbReference type="KEGG" id="aaf:AURANDRAFT_67365"/>
<gene>
    <name evidence="1" type="ORF">AURANDRAFT_67365</name>
</gene>
<dbReference type="Proteomes" id="UP000002729">
    <property type="component" value="Unassembled WGS sequence"/>
</dbReference>
<dbReference type="EMBL" id="GL833154">
    <property type="protein sequence ID" value="EGB04198.1"/>
    <property type="molecule type" value="Genomic_DNA"/>
</dbReference>
<dbReference type="AlphaFoldDB" id="F0YKW8"/>
<dbReference type="GeneID" id="20226212"/>
<name>F0YKW8_AURAN</name>
<reference evidence="1 2" key="1">
    <citation type="journal article" date="2011" name="Proc. Natl. Acad. Sci. U.S.A.">
        <title>Niche of harmful alga Aureococcus anophagefferens revealed through ecogenomics.</title>
        <authorList>
            <person name="Gobler C.J."/>
            <person name="Berry D.L."/>
            <person name="Dyhrman S.T."/>
            <person name="Wilhelm S.W."/>
            <person name="Salamov A."/>
            <person name="Lobanov A.V."/>
            <person name="Zhang Y."/>
            <person name="Collier J.L."/>
            <person name="Wurch L.L."/>
            <person name="Kustka A.B."/>
            <person name="Dill B.D."/>
            <person name="Shah M."/>
            <person name="VerBerkmoes N.C."/>
            <person name="Kuo A."/>
            <person name="Terry A."/>
            <person name="Pangilinan J."/>
            <person name="Lindquist E.A."/>
            <person name="Lucas S."/>
            <person name="Paulsen I.T."/>
            <person name="Hattenrath-Lehmann T.K."/>
            <person name="Talmage S.C."/>
            <person name="Walker E.A."/>
            <person name="Koch F."/>
            <person name="Burson A.M."/>
            <person name="Marcoval M.A."/>
            <person name="Tang Y.Z."/>
            <person name="Lecleir G.R."/>
            <person name="Coyne K.J."/>
            <person name="Berg G.M."/>
            <person name="Bertrand E.M."/>
            <person name="Saito M.A."/>
            <person name="Gladyshev V.N."/>
            <person name="Grigoriev I.V."/>
        </authorList>
    </citation>
    <scope>NUCLEOTIDE SEQUENCE [LARGE SCALE GENOMIC DNA]</scope>
    <source>
        <strain evidence="2">CCMP 1984</strain>
    </source>
</reference>
<organism evidence="2">
    <name type="scientific">Aureococcus anophagefferens</name>
    <name type="common">Harmful bloom alga</name>
    <dbReference type="NCBI Taxonomy" id="44056"/>
    <lineage>
        <taxon>Eukaryota</taxon>
        <taxon>Sar</taxon>
        <taxon>Stramenopiles</taxon>
        <taxon>Ochrophyta</taxon>
        <taxon>Pelagophyceae</taxon>
        <taxon>Pelagomonadales</taxon>
        <taxon>Pelagomonadaceae</taxon>
        <taxon>Aureococcus</taxon>
    </lineage>
</organism>
<evidence type="ECO:0000313" key="1">
    <source>
        <dbReference type="EMBL" id="EGB04198.1"/>
    </source>
</evidence>
<sequence>MLGSIVDVIDAKTHRILNDWTTSYEDENNRWQSVAIWAERMIREQFERDNLSRAPIPNKQRTVLVLTVFEKLSMLFARFGPVFAVLRRELLASIYVNDLYMERGHNWIAREAHFTNYLDTSEALLERPTWFEKHAHVNHQLHNAKEIMMGGDAEDRTVDAFKKKMGKQFSRMLDPTTSLLRRALFSVWKNWLFREDDKNAILIRDRAKRRDADLVRLTFNALLITLTRKYKSIVEKLKRQGSILARCPYAQFTKTQKQEAATIVQLLVTHAPPFFERTQGGAVLDMAMRQWLGKDQGWQASALQIEEMAKRVNRRRHPAFKRSGELPRGWRIGLHDNEVQNIAEPEPCAVCIVREAVKRVHVGAQTTAAPCPELIVEDVKKKVVKSKVEKDIVVPPLPVETSCVLIADIYDVIVASEIKSQALRSQGLPSPDLSLNELVRDCLNRKYGIRTLANKNLQGLLTGARVDAHPRLEVFAKLWGICAGTPKEKQFLLNRHPLLTTTYGHAFFRLFSRFLSELLAAAREWKPEFPKLSIVLGSKERVINKDAVRQAIGIVCTTVASTQYYAEVIATGLAAMPTTKEKLVERNKNKVEMVVIDQAILMILPWLVEEHKQTVLGNITFASATRIQRFLVKRVRNAQELGRQCLLWADVFERVDRRLHNSGGNGHERGLFTLPEFHVLVEMSHGAALSERLLNTMFDKWHERCSVLGRAELKEKRKSSALHNAAISIQRHVRVRLQYGARATALRASRSRISIAAHLSANRQAFLEAMQRAARLHAIEKAFFFSTMKWQTPEQERVAAIEAERALGPIAKQAFGWTMCAFGFYAAS</sequence>
<evidence type="ECO:0000313" key="2">
    <source>
        <dbReference type="Proteomes" id="UP000002729"/>
    </source>
</evidence>
<proteinExistence type="predicted"/>